<evidence type="ECO:0000313" key="3">
    <source>
        <dbReference type="Proteomes" id="UP000822688"/>
    </source>
</evidence>
<feature type="signal peptide" evidence="1">
    <location>
        <begin position="1"/>
        <end position="23"/>
    </location>
</feature>
<reference evidence="2" key="1">
    <citation type="submission" date="2020-06" db="EMBL/GenBank/DDBJ databases">
        <title>WGS assembly of Ceratodon purpureus strain R40.</title>
        <authorList>
            <person name="Carey S.B."/>
            <person name="Jenkins J."/>
            <person name="Shu S."/>
            <person name="Lovell J.T."/>
            <person name="Sreedasyam A."/>
            <person name="Maumus F."/>
            <person name="Tiley G.P."/>
            <person name="Fernandez-Pozo N."/>
            <person name="Barry K."/>
            <person name="Chen C."/>
            <person name="Wang M."/>
            <person name="Lipzen A."/>
            <person name="Daum C."/>
            <person name="Saski C.A."/>
            <person name="Payton A.C."/>
            <person name="Mcbreen J.C."/>
            <person name="Conrad R.E."/>
            <person name="Kollar L.M."/>
            <person name="Olsson S."/>
            <person name="Huttunen S."/>
            <person name="Landis J.B."/>
            <person name="Wickett N.J."/>
            <person name="Johnson M.G."/>
            <person name="Rensing S.A."/>
            <person name="Grimwood J."/>
            <person name="Schmutz J."/>
            <person name="Mcdaniel S.F."/>
        </authorList>
    </citation>
    <scope>NUCLEOTIDE SEQUENCE</scope>
    <source>
        <strain evidence="2">R40</strain>
    </source>
</reference>
<evidence type="ECO:0000256" key="1">
    <source>
        <dbReference type="SAM" id="SignalP"/>
    </source>
</evidence>
<gene>
    <name evidence="2" type="ORF">KC19_VG018800</name>
</gene>
<comment type="caution">
    <text evidence="2">The sequence shown here is derived from an EMBL/GenBank/DDBJ whole genome shotgun (WGS) entry which is preliminary data.</text>
</comment>
<dbReference type="EMBL" id="CM026426">
    <property type="protein sequence ID" value="KAG0571525.1"/>
    <property type="molecule type" value="Genomic_DNA"/>
</dbReference>
<organism evidence="2 3">
    <name type="scientific">Ceratodon purpureus</name>
    <name type="common">Fire moss</name>
    <name type="synonym">Dicranum purpureum</name>
    <dbReference type="NCBI Taxonomy" id="3225"/>
    <lineage>
        <taxon>Eukaryota</taxon>
        <taxon>Viridiplantae</taxon>
        <taxon>Streptophyta</taxon>
        <taxon>Embryophyta</taxon>
        <taxon>Bryophyta</taxon>
        <taxon>Bryophytina</taxon>
        <taxon>Bryopsida</taxon>
        <taxon>Dicranidae</taxon>
        <taxon>Pseudoditrichales</taxon>
        <taxon>Ditrichaceae</taxon>
        <taxon>Ceratodon</taxon>
    </lineage>
</organism>
<keyword evidence="1" id="KW-0732">Signal</keyword>
<name>A0A8T0HL51_CERPU</name>
<feature type="chain" id="PRO_5035884002" description="Secreted protein" evidence="1">
    <location>
        <begin position="24"/>
        <end position="157"/>
    </location>
</feature>
<sequence length="157" mass="17394">MFFCRYGLSLLRFFVFPLGKAVGFTWRLVQGNELSLCWLREYTPLREVVDFGAGGATGPLQLLRTIVIYGVLPLMSRSKQHRQMLTRTALRHRAHLWAASGSCKQNSRRDWPSAVAYSKSATSRGGAHCSSGAIVAVRTDACVGVRIADVAARRCTF</sequence>
<proteinExistence type="predicted"/>
<accession>A0A8T0HL51</accession>
<keyword evidence="3" id="KW-1185">Reference proteome</keyword>
<protein>
    <recommendedName>
        <fullName evidence="4">Secreted protein</fullName>
    </recommendedName>
</protein>
<evidence type="ECO:0000313" key="2">
    <source>
        <dbReference type="EMBL" id="KAG0571525.1"/>
    </source>
</evidence>
<dbReference type="AlphaFoldDB" id="A0A8T0HL51"/>
<dbReference type="Proteomes" id="UP000822688">
    <property type="component" value="Chromosome V"/>
</dbReference>
<evidence type="ECO:0008006" key="4">
    <source>
        <dbReference type="Google" id="ProtNLM"/>
    </source>
</evidence>